<feature type="transmembrane region" description="Helical" evidence="5">
    <location>
        <begin position="156"/>
        <end position="177"/>
    </location>
</feature>
<dbReference type="PANTHER" id="PTHR23502">
    <property type="entry name" value="MAJOR FACILITATOR SUPERFAMILY"/>
    <property type="match status" value="1"/>
</dbReference>
<organism evidence="7 8">
    <name type="scientific">Paecilomyces lecythidis</name>
    <dbReference type="NCBI Taxonomy" id="3004212"/>
    <lineage>
        <taxon>Eukaryota</taxon>
        <taxon>Fungi</taxon>
        <taxon>Dikarya</taxon>
        <taxon>Ascomycota</taxon>
        <taxon>Pezizomycotina</taxon>
        <taxon>Eurotiomycetes</taxon>
        <taxon>Eurotiomycetidae</taxon>
        <taxon>Eurotiales</taxon>
        <taxon>Thermoascaceae</taxon>
        <taxon>Paecilomyces</taxon>
    </lineage>
</organism>
<sequence>MADAVVRDKEMVPPPSKETLGTIQLRHHDTNQVILVPTPSRDPNDPLNWPLPQKQYLFGLICTGVFLVNFAAVGPSVALEQITIDYFGDGPDLMDNLSNKVSYLQTACSLMIGVGNLIWVPLAIKYGRRPVYIASFLLMTGTCIWCGVSTSFTSGLVARLLLGTACAAPEIVAPLTLTDLFFLHERGRVMVIYTCALSCGAGAGVVIAGLITMHHTWRTFYWVSTALIGFVTVLVILSFPETGFKRQETIDRFGALDGPHITEPVKPSAEHAEEVVSVPETDLPPKKTWLQSLRIFTTTYTDESLPLMIFRTIIALALPAVFWATLINSITIGMIVVLSSNFSTAFSTIDGFKPWQSGLTFIASIIGSLIAIFTGGHLSDWVADRLTVKNGGVRKPEMRLPALIVSLITGPLSCILYGVGFGKKLHWICPVFGIGLGEKAVARPGISS</sequence>
<feature type="transmembrane region" description="Helical" evidence="5">
    <location>
        <begin position="189"/>
        <end position="213"/>
    </location>
</feature>
<feature type="transmembrane region" description="Helical" evidence="5">
    <location>
        <begin position="56"/>
        <end position="78"/>
    </location>
</feature>
<evidence type="ECO:0000256" key="3">
    <source>
        <dbReference type="ARBA" id="ARBA00022989"/>
    </source>
</evidence>
<dbReference type="InterPro" id="IPR036259">
    <property type="entry name" value="MFS_trans_sf"/>
</dbReference>
<dbReference type="EMBL" id="JAVDPF010000033">
    <property type="protein sequence ID" value="KAL1869809.1"/>
    <property type="molecule type" value="Genomic_DNA"/>
</dbReference>
<dbReference type="SUPFAM" id="SSF103473">
    <property type="entry name" value="MFS general substrate transporter"/>
    <property type="match status" value="1"/>
</dbReference>
<feature type="transmembrane region" description="Helical" evidence="5">
    <location>
        <begin position="219"/>
        <end position="239"/>
    </location>
</feature>
<proteinExistence type="predicted"/>
<keyword evidence="2 5" id="KW-0812">Transmembrane</keyword>
<comment type="caution">
    <text evidence="7">The sequence shown here is derived from an EMBL/GenBank/DDBJ whole genome shotgun (WGS) entry which is preliminary data.</text>
</comment>
<dbReference type="InterPro" id="IPR011701">
    <property type="entry name" value="MFS"/>
</dbReference>
<evidence type="ECO:0000256" key="2">
    <source>
        <dbReference type="ARBA" id="ARBA00022692"/>
    </source>
</evidence>
<feature type="transmembrane region" description="Helical" evidence="5">
    <location>
        <begin position="131"/>
        <end position="150"/>
    </location>
</feature>
<comment type="subcellular location">
    <subcellularLocation>
        <location evidence="1">Membrane</location>
        <topology evidence="1">Multi-pass membrane protein</topology>
    </subcellularLocation>
</comment>
<reference evidence="7 8" key="1">
    <citation type="journal article" date="2024" name="IMA Fungus">
        <title>IMA Genome - F19 : A genome assembly and annotation guide to empower mycologists, including annotated draft genome sequences of Ceratocystis pirilliformis, Diaporthe australafricana, Fusarium ophioides, Paecilomyces lecythidis, and Sporothrix stenoceras.</title>
        <authorList>
            <person name="Aylward J."/>
            <person name="Wilson A.M."/>
            <person name="Visagie C.M."/>
            <person name="Spraker J."/>
            <person name="Barnes I."/>
            <person name="Buitendag C."/>
            <person name="Ceriani C."/>
            <person name="Del Mar Angel L."/>
            <person name="du Plessis D."/>
            <person name="Fuchs T."/>
            <person name="Gasser K."/>
            <person name="Kramer D."/>
            <person name="Li W."/>
            <person name="Munsamy K."/>
            <person name="Piso A."/>
            <person name="Price J.L."/>
            <person name="Sonnekus B."/>
            <person name="Thomas C."/>
            <person name="van der Nest A."/>
            <person name="van Dijk A."/>
            <person name="van Heerden A."/>
            <person name="van Vuuren N."/>
            <person name="Yilmaz N."/>
            <person name="Duong T.A."/>
            <person name="van der Merwe N.A."/>
            <person name="Wingfield M.J."/>
            <person name="Wingfield B.D."/>
        </authorList>
    </citation>
    <scope>NUCLEOTIDE SEQUENCE [LARGE SCALE GENOMIC DNA]</scope>
    <source>
        <strain evidence="7 8">CMW 18167</strain>
    </source>
</reference>
<protein>
    <recommendedName>
        <fullName evidence="6">Major facilitator superfamily (MFS) profile domain-containing protein</fullName>
    </recommendedName>
</protein>
<evidence type="ECO:0000313" key="7">
    <source>
        <dbReference type="EMBL" id="KAL1869809.1"/>
    </source>
</evidence>
<keyword evidence="3 5" id="KW-1133">Transmembrane helix</keyword>
<keyword evidence="8" id="KW-1185">Reference proteome</keyword>
<dbReference type="Proteomes" id="UP001583193">
    <property type="component" value="Unassembled WGS sequence"/>
</dbReference>
<keyword evidence="4 5" id="KW-0472">Membrane</keyword>
<name>A0ABR3X2E1_9EURO</name>
<dbReference type="PANTHER" id="PTHR23502:SF34">
    <property type="entry name" value="PROTEIN HOL1"/>
    <property type="match status" value="1"/>
</dbReference>
<feature type="transmembrane region" description="Helical" evidence="5">
    <location>
        <begin position="103"/>
        <end position="124"/>
    </location>
</feature>
<dbReference type="Gene3D" id="1.20.1250.20">
    <property type="entry name" value="MFS general substrate transporter like domains"/>
    <property type="match status" value="1"/>
</dbReference>
<dbReference type="Pfam" id="PF07690">
    <property type="entry name" value="MFS_1"/>
    <property type="match status" value="1"/>
</dbReference>
<evidence type="ECO:0000256" key="5">
    <source>
        <dbReference type="SAM" id="Phobius"/>
    </source>
</evidence>
<feature type="transmembrane region" description="Helical" evidence="5">
    <location>
        <begin position="313"/>
        <end position="338"/>
    </location>
</feature>
<dbReference type="InterPro" id="IPR020846">
    <property type="entry name" value="MFS_dom"/>
</dbReference>
<accession>A0ABR3X2E1</accession>
<feature type="transmembrane region" description="Helical" evidence="5">
    <location>
        <begin position="400"/>
        <end position="419"/>
    </location>
</feature>
<feature type="transmembrane region" description="Helical" evidence="5">
    <location>
        <begin position="358"/>
        <end position="379"/>
    </location>
</feature>
<gene>
    <name evidence="7" type="ORF">Plec18167_007734</name>
</gene>
<dbReference type="PROSITE" id="PS50850">
    <property type="entry name" value="MFS"/>
    <property type="match status" value="1"/>
</dbReference>
<evidence type="ECO:0000259" key="6">
    <source>
        <dbReference type="PROSITE" id="PS50850"/>
    </source>
</evidence>
<evidence type="ECO:0000256" key="4">
    <source>
        <dbReference type="ARBA" id="ARBA00023136"/>
    </source>
</evidence>
<feature type="domain" description="Major facilitator superfamily (MFS) profile" evidence="6">
    <location>
        <begin position="57"/>
        <end position="448"/>
    </location>
</feature>
<evidence type="ECO:0000313" key="8">
    <source>
        <dbReference type="Proteomes" id="UP001583193"/>
    </source>
</evidence>
<evidence type="ECO:0000256" key="1">
    <source>
        <dbReference type="ARBA" id="ARBA00004141"/>
    </source>
</evidence>